<keyword evidence="1" id="KW-0812">Transmembrane</keyword>
<evidence type="ECO:0000313" key="2">
    <source>
        <dbReference type="EMBL" id="NEK54591.1"/>
    </source>
</evidence>
<gene>
    <name evidence="2" type="ORF">GUK36_35105</name>
</gene>
<dbReference type="EMBL" id="WXXP01000032">
    <property type="protein sequence ID" value="NEK54591.1"/>
    <property type="molecule type" value="Genomic_DNA"/>
</dbReference>
<feature type="transmembrane region" description="Helical" evidence="1">
    <location>
        <begin position="20"/>
        <end position="45"/>
    </location>
</feature>
<sequence>MAYHNWFSSTVGHLPMWQHALLIVVGMVATAIIIGGGMALFAAGLTKVITGRTDGSINAFAWAAFISPVLAFFAAKYSLQALGS</sequence>
<evidence type="ECO:0008006" key="4">
    <source>
        <dbReference type="Google" id="ProtNLM"/>
    </source>
</evidence>
<evidence type="ECO:0000256" key="1">
    <source>
        <dbReference type="SAM" id="Phobius"/>
    </source>
</evidence>
<feature type="transmembrane region" description="Helical" evidence="1">
    <location>
        <begin position="57"/>
        <end position="75"/>
    </location>
</feature>
<organism evidence="2 3">
    <name type="scientific">Rhizobium leguminosarum</name>
    <dbReference type="NCBI Taxonomy" id="384"/>
    <lineage>
        <taxon>Bacteria</taxon>
        <taxon>Pseudomonadati</taxon>
        <taxon>Pseudomonadota</taxon>
        <taxon>Alphaproteobacteria</taxon>
        <taxon>Hyphomicrobiales</taxon>
        <taxon>Rhizobiaceae</taxon>
        <taxon>Rhizobium/Agrobacterium group</taxon>
        <taxon>Rhizobium</taxon>
    </lineage>
</organism>
<protein>
    <recommendedName>
        <fullName evidence="4">Integral membrane protein</fullName>
    </recommendedName>
</protein>
<dbReference type="AlphaFoldDB" id="A0A6P0DSF8"/>
<proteinExistence type="predicted"/>
<accession>A0A6P0DSF8</accession>
<keyword evidence="1" id="KW-0472">Membrane</keyword>
<keyword evidence="1" id="KW-1133">Transmembrane helix</keyword>
<name>A0A6P0DSF8_RHILE</name>
<reference evidence="2 3" key="1">
    <citation type="submission" date="2020-01" db="EMBL/GenBank/DDBJ databases">
        <title>Rhizobium genotypes associated with high levels of biological nitrogen fixation by grain legumes in a temperate-maritime cropping system.</title>
        <authorList>
            <person name="Maluk M."/>
            <person name="Francesc Ferrando Molina F."/>
            <person name="Lopez Del Egido L."/>
            <person name="Lafos M."/>
            <person name="Langarica-Fuentes A."/>
            <person name="Gebre Yohannes G."/>
            <person name="Young M.W."/>
            <person name="Martin P."/>
            <person name="Gantlett R."/>
            <person name="Kenicer G."/>
            <person name="Hawes C."/>
            <person name="Begg G.S."/>
            <person name="Quilliam R.S."/>
            <person name="Squire G.R."/>
            <person name="Poole P.S."/>
            <person name="Young P.W."/>
            <person name="Iannetta P.M."/>
            <person name="James E.K."/>
        </authorList>
    </citation>
    <scope>NUCLEOTIDE SEQUENCE [LARGE SCALE GENOMIC DNA]</scope>
    <source>
        <strain evidence="2 3">JHI944</strain>
    </source>
</reference>
<dbReference type="Proteomes" id="UP000471409">
    <property type="component" value="Unassembled WGS sequence"/>
</dbReference>
<evidence type="ECO:0000313" key="3">
    <source>
        <dbReference type="Proteomes" id="UP000471409"/>
    </source>
</evidence>
<comment type="caution">
    <text evidence="2">The sequence shown here is derived from an EMBL/GenBank/DDBJ whole genome shotgun (WGS) entry which is preliminary data.</text>
</comment>
<dbReference type="RefSeq" id="WP_164000403.1">
    <property type="nucleotide sequence ID" value="NZ_WXXP01000032.1"/>
</dbReference>